<dbReference type="SMART" id="SM00382">
    <property type="entry name" value="AAA"/>
    <property type="match status" value="1"/>
</dbReference>
<dbReference type="InterPro" id="IPR000523">
    <property type="entry name" value="Mg_chelatse_chII-like_cat_dom"/>
</dbReference>
<evidence type="ECO:0000313" key="3">
    <source>
        <dbReference type="EMBL" id="PIS12993.1"/>
    </source>
</evidence>
<dbReference type="InterPro" id="IPR003593">
    <property type="entry name" value="AAA+_ATPase"/>
</dbReference>
<dbReference type="Gene3D" id="3.40.50.300">
    <property type="entry name" value="P-loop containing nucleotide triphosphate hydrolases"/>
    <property type="match status" value="1"/>
</dbReference>
<dbReference type="PANTHER" id="PTHR32039:SF7">
    <property type="entry name" value="COMPETENCE PROTEIN COMM"/>
    <property type="match status" value="1"/>
</dbReference>
<dbReference type="Pfam" id="PF13335">
    <property type="entry name" value="Mg_chelatase_C"/>
    <property type="match status" value="1"/>
</dbReference>
<dbReference type="SUPFAM" id="SSF54211">
    <property type="entry name" value="Ribosomal protein S5 domain 2-like"/>
    <property type="match status" value="1"/>
</dbReference>
<evidence type="ECO:0000313" key="4">
    <source>
        <dbReference type="Proteomes" id="UP000230787"/>
    </source>
</evidence>
<accession>A0A2H0WJY3</accession>
<comment type="similarity">
    <text evidence="1">Belongs to the Mg-chelatase subunits D/I family. ComM subfamily.</text>
</comment>
<name>A0A2H0WJY3_UNCKA</name>
<dbReference type="InterPro" id="IPR027417">
    <property type="entry name" value="P-loop_NTPase"/>
</dbReference>
<evidence type="ECO:0000256" key="1">
    <source>
        <dbReference type="ARBA" id="ARBA00006354"/>
    </source>
</evidence>
<dbReference type="InterPro" id="IPR020568">
    <property type="entry name" value="Ribosomal_Su5_D2-typ_SF"/>
</dbReference>
<dbReference type="AlphaFoldDB" id="A0A2H0WJY3"/>
<dbReference type="InterPro" id="IPR045006">
    <property type="entry name" value="CHLI-like"/>
</dbReference>
<comment type="caution">
    <text evidence="3">The sequence shown here is derived from an EMBL/GenBank/DDBJ whole genome shotgun (WGS) entry which is preliminary data.</text>
</comment>
<dbReference type="SUPFAM" id="SSF52540">
    <property type="entry name" value="P-loop containing nucleoside triphosphate hydrolases"/>
    <property type="match status" value="1"/>
</dbReference>
<dbReference type="GO" id="GO:0005524">
    <property type="term" value="F:ATP binding"/>
    <property type="evidence" value="ECO:0007669"/>
    <property type="project" value="InterPro"/>
</dbReference>
<evidence type="ECO:0000259" key="2">
    <source>
        <dbReference type="SMART" id="SM00382"/>
    </source>
</evidence>
<dbReference type="InterPro" id="IPR025158">
    <property type="entry name" value="Mg_chelat-rel_C"/>
</dbReference>
<dbReference type="Gene3D" id="3.30.230.10">
    <property type="match status" value="1"/>
</dbReference>
<dbReference type="Pfam" id="PF01078">
    <property type="entry name" value="Mg_chelatase"/>
    <property type="match status" value="1"/>
</dbReference>
<dbReference type="Proteomes" id="UP000230787">
    <property type="component" value="Unassembled WGS sequence"/>
</dbReference>
<dbReference type="InterPro" id="IPR014721">
    <property type="entry name" value="Ribsml_uS5_D2-typ_fold_subgr"/>
</dbReference>
<protein>
    <submittedName>
        <fullName evidence="3">Magnesium chelatase</fullName>
    </submittedName>
</protein>
<dbReference type="EMBL" id="PEZN01000015">
    <property type="protein sequence ID" value="PIS12993.1"/>
    <property type="molecule type" value="Genomic_DNA"/>
</dbReference>
<gene>
    <name evidence="3" type="ORF">COT69_00995</name>
</gene>
<organism evidence="3 4">
    <name type="scientific">candidate division WWE3 bacterium CG09_land_8_20_14_0_10_39_24</name>
    <dbReference type="NCBI Taxonomy" id="1975088"/>
    <lineage>
        <taxon>Bacteria</taxon>
        <taxon>Katanobacteria</taxon>
    </lineage>
</organism>
<sequence length="509" mass="56242">MPIAKITSGTVVGLDPFPIEIEVSIDYQGFPGFSIVGLASKEVDEAKERVRSAIKNCGFKFPDKRITVNLAPADLPKKGSAFDFPIAVGILLADEQLFFNPEKNVFIGELSLDGGLRHTSSVLPVVLMTKEKGFGNIFLPSLNSREASIVSNIFVRPINTLKDIYYHFAGNKIVYPSKTIDLAELLTEDTDCEFDFSEVRGQQYVKRALQVACAGSHNIAMKGPPGAGKTMLARCLPSILPTLTPTEALEVTKIYSISGNLNPNLPIIKTRPFRSPHHTTSRAGLVGGSSNLMPGEISLAHRGVLFLDEFAELPRHVLEALRQPIEDGFITISRAAGSIKFPSKVMLVVAYNPCPCGFLGDSKKACTCSQNQINNYQKRISGPILDRIDIHIEVPAVETDRLVEDKEVYGKTSKQMRTEVQKARNRQLKRFENVSITANSEMKPKEVKEFCKLTGECLDILRHAVIQMGLSARAYFRVIKVARTIADLENSPEITRSHLAEALTYRPRQ</sequence>
<dbReference type="PANTHER" id="PTHR32039">
    <property type="entry name" value="MAGNESIUM-CHELATASE SUBUNIT CHLI"/>
    <property type="match status" value="1"/>
</dbReference>
<dbReference type="InterPro" id="IPR004482">
    <property type="entry name" value="Mg_chelat-rel"/>
</dbReference>
<feature type="domain" description="AAA+ ATPase" evidence="2">
    <location>
        <begin position="215"/>
        <end position="398"/>
    </location>
</feature>
<dbReference type="Pfam" id="PF13541">
    <property type="entry name" value="ChlI"/>
    <property type="match status" value="1"/>
</dbReference>
<dbReference type="NCBIfam" id="TIGR00368">
    <property type="entry name" value="YifB family Mg chelatase-like AAA ATPase"/>
    <property type="match status" value="1"/>
</dbReference>
<proteinExistence type="inferred from homology"/>
<reference evidence="4" key="1">
    <citation type="submission" date="2017-09" db="EMBL/GenBank/DDBJ databases">
        <title>Depth-based differentiation of microbial function through sediment-hosted aquifers and enrichment of novel symbionts in the deep terrestrial subsurface.</title>
        <authorList>
            <person name="Probst A.J."/>
            <person name="Ladd B."/>
            <person name="Jarett J.K."/>
            <person name="Geller-Mcgrath D.E."/>
            <person name="Sieber C.M.K."/>
            <person name="Emerson J.B."/>
            <person name="Anantharaman K."/>
            <person name="Thomas B.C."/>
            <person name="Malmstrom R."/>
            <person name="Stieglmeier M."/>
            <person name="Klingl A."/>
            <person name="Woyke T."/>
            <person name="Ryan C.M."/>
            <person name="Banfield J.F."/>
        </authorList>
    </citation>
    <scope>NUCLEOTIDE SEQUENCE [LARGE SCALE GENOMIC DNA]</scope>
</reference>